<dbReference type="STRING" id="906689.A0A2I0VBZ8"/>
<dbReference type="Proteomes" id="UP000233837">
    <property type="component" value="Unassembled WGS sequence"/>
</dbReference>
<dbReference type="AlphaFoldDB" id="A0A2I0VBZ8"/>
<evidence type="ECO:0000313" key="2">
    <source>
        <dbReference type="EMBL" id="PKU60942.1"/>
    </source>
</evidence>
<protein>
    <submittedName>
        <fullName evidence="2">Uncharacterized protein</fullName>
    </submittedName>
</protein>
<name>A0A2I0VBZ8_9ASPA</name>
<sequence length="154" mass="16294">MAAINSMVSQRFVSLTYYNSMPAKSRLFLILPISSYTRIADITVAGFRNRLLTAAAVAMADDINVLPVQSEDSTDQQAGAGREEESNLDLQSGSSTSQIGGFAFESGAGVGGGGGVGFSLSSSTSVSLMEVEEQDKMVDLACGRHLRHHEAAHY</sequence>
<evidence type="ECO:0000313" key="3">
    <source>
        <dbReference type="Proteomes" id="UP000233837"/>
    </source>
</evidence>
<dbReference type="EMBL" id="KZ504893">
    <property type="protein sequence ID" value="PKU60942.1"/>
    <property type="molecule type" value="Genomic_DNA"/>
</dbReference>
<feature type="region of interest" description="Disordered" evidence="1">
    <location>
        <begin position="68"/>
        <end position="94"/>
    </location>
</feature>
<reference evidence="2 3" key="2">
    <citation type="journal article" date="2017" name="Nature">
        <title>The Apostasia genome and the evolution of orchids.</title>
        <authorList>
            <person name="Zhang G.Q."/>
            <person name="Liu K.W."/>
            <person name="Li Z."/>
            <person name="Lohaus R."/>
            <person name="Hsiao Y.Y."/>
            <person name="Niu S.C."/>
            <person name="Wang J.Y."/>
            <person name="Lin Y.C."/>
            <person name="Xu Q."/>
            <person name="Chen L.J."/>
            <person name="Yoshida K."/>
            <person name="Fujiwara S."/>
            <person name="Wang Z.W."/>
            <person name="Zhang Y.Q."/>
            <person name="Mitsuda N."/>
            <person name="Wang M."/>
            <person name="Liu G.H."/>
            <person name="Pecoraro L."/>
            <person name="Huang H.X."/>
            <person name="Xiao X.J."/>
            <person name="Lin M."/>
            <person name="Wu X.Y."/>
            <person name="Wu W.L."/>
            <person name="Chen Y.Y."/>
            <person name="Chang S.B."/>
            <person name="Sakamoto S."/>
            <person name="Ohme-Takagi M."/>
            <person name="Yagi M."/>
            <person name="Zeng S.J."/>
            <person name="Shen C.Y."/>
            <person name="Yeh C.M."/>
            <person name="Luo Y.B."/>
            <person name="Tsai W.C."/>
            <person name="Van de Peer Y."/>
            <person name="Liu Z.J."/>
        </authorList>
    </citation>
    <scope>NUCLEOTIDE SEQUENCE [LARGE SCALE GENOMIC DNA]</scope>
    <source>
        <tissue evidence="2">The whole plant</tissue>
    </source>
</reference>
<organism evidence="2 3">
    <name type="scientific">Dendrobium catenatum</name>
    <dbReference type="NCBI Taxonomy" id="906689"/>
    <lineage>
        <taxon>Eukaryota</taxon>
        <taxon>Viridiplantae</taxon>
        <taxon>Streptophyta</taxon>
        <taxon>Embryophyta</taxon>
        <taxon>Tracheophyta</taxon>
        <taxon>Spermatophyta</taxon>
        <taxon>Magnoliopsida</taxon>
        <taxon>Liliopsida</taxon>
        <taxon>Asparagales</taxon>
        <taxon>Orchidaceae</taxon>
        <taxon>Epidendroideae</taxon>
        <taxon>Malaxideae</taxon>
        <taxon>Dendrobiinae</taxon>
        <taxon>Dendrobium</taxon>
    </lineage>
</organism>
<gene>
    <name evidence="2" type="ORF">MA16_Dca028655</name>
</gene>
<accession>A0A2I0VBZ8</accession>
<reference evidence="2 3" key="1">
    <citation type="journal article" date="2016" name="Sci. Rep.">
        <title>The Dendrobium catenatum Lindl. genome sequence provides insights into polysaccharide synthase, floral development and adaptive evolution.</title>
        <authorList>
            <person name="Zhang G.Q."/>
            <person name="Xu Q."/>
            <person name="Bian C."/>
            <person name="Tsai W.C."/>
            <person name="Yeh C.M."/>
            <person name="Liu K.W."/>
            <person name="Yoshida K."/>
            <person name="Zhang L.S."/>
            <person name="Chang S.B."/>
            <person name="Chen F."/>
            <person name="Shi Y."/>
            <person name="Su Y.Y."/>
            <person name="Zhang Y.Q."/>
            <person name="Chen L.J."/>
            <person name="Yin Y."/>
            <person name="Lin M."/>
            <person name="Huang H."/>
            <person name="Deng H."/>
            <person name="Wang Z.W."/>
            <person name="Zhu S.L."/>
            <person name="Zhao X."/>
            <person name="Deng C."/>
            <person name="Niu S.C."/>
            <person name="Huang J."/>
            <person name="Wang M."/>
            <person name="Liu G.H."/>
            <person name="Yang H.J."/>
            <person name="Xiao X.J."/>
            <person name="Hsiao Y.Y."/>
            <person name="Wu W.L."/>
            <person name="Chen Y.Y."/>
            <person name="Mitsuda N."/>
            <person name="Ohme-Takagi M."/>
            <person name="Luo Y.B."/>
            <person name="Van de Peer Y."/>
            <person name="Liu Z.J."/>
        </authorList>
    </citation>
    <scope>NUCLEOTIDE SEQUENCE [LARGE SCALE GENOMIC DNA]</scope>
    <source>
        <tissue evidence="2">The whole plant</tissue>
    </source>
</reference>
<proteinExistence type="predicted"/>
<evidence type="ECO:0000256" key="1">
    <source>
        <dbReference type="SAM" id="MobiDB-lite"/>
    </source>
</evidence>
<keyword evidence="3" id="KW-1185">Reference proteome</keyword>